<feature type="region of interest" description="Disordered" evidence="1">
    <location>
        <begin position="467"/>
        <end position="495"/>
    </location>
</feature>
<keyword evidence="3" id="KW-1185">Reference proteome</keyword>
<dbReference type="PANTHER" id="PTHR28079">
    <property type="entry name" value="RNA POLYMERASE I-SPECIFIC TRANSCRIPTION INITIATION FACTOR RRN5"/>
    <property type="match status" value="1"/>
</dbReference>
<feature type="compositionally biased region" description="Gly residues" evidence="1">
    <location>
        <begin position="469"/>
        <end position="479"/>
    </location>
</feature>
<evidence type="ECO:0000313" key="3">
    <source>
        <dbReference type="Proteomes" id="UP000660729"/>
    </source>
</evidence>
<feature type="compositionally biased region" description="Basic and acidic residues" evidence="1">
    <location>
        <begin position="335"/>
        <end position="352"/>
    </location>
</feature>
<reference evidence="2" key="1">
    <citation type="submission" date="2020-04" db="EMBL/GenBank/DDBJ databases">
        <title>Draft genome resource of the tomato pathogen Pseudocercospora fuligena.</title>
        <authorList>
            <person name="Zaccaron A."/>
        </authorList>
    </citation>
    <scope>NUCLEOTIDE SEQUENCE</scope>
    <source>
        <strain evidence="2">PF001</strain>
    </source>
</reference>
<comment type="caution">
    <text evidence="2">The sequence shown here is derived from an EMBL/GenBank/DDBJ whole genome shotgun (WGS) entry which is preliminary data.</text>
</comment>
<dbReference type="GO" id="GO:0042790">
    <property type="term" value="P:nucleolar large rRNA transcription by RNA polymerase I"/>
    <property type="evidence" value="ECO:0007669"/>
    <property type="project" value="InterPro"/>
</dbReference>
<sequence length="495" mass="55647">MADHYAVESYEHDLLADLAKYGDDFLVNEDIADLNEVLYEQQEAGAEIGEDESYGTDDPDSVSKPSPPITAKSDQASLFRLPVLLQLMRNVFMNNGEQDHLNWHHIQPVLEDSSEPAIYKSALEDLNTIVGNLIRRLVQATIFQTMTRLRAGDSSRSDWTPLAAIREVDVHQAVYLLNMKPNWHHYWADAVERNHLAVYSDSKKYQDGRPGKKFGYRLTSGEVRKELVGEFHETPDHSDHEDVDDLEEDIADVMEDSDVFTDDGVPSDHSSETANSDSEAGPSRPGGRKRKRALTPRAFARSEDKYLEVMDQHHSMQEEVRLWRSLGLDPPQELSDPKPNDLEGPRARLEPSKAKPWRDTIDYCNDWELGFGVPKESEFLDMDREGCRASLSYFRVIQSSKYFDRTTTSVTMKITALLMLASMAMANAIADPANQKRCKGKEVECRGDDIYICKNGIWQHDKTCDGSKGKGGNGKGGSSNGSKGQCRNGKCQGHN</sequence>
<dbReference type="InterPro" id="IPR039601">
    <property type="entry name" value="Rrn5"/>
</dbReference>
<dbReference type="OrthoDB" id="2240312at2759"/>
<name>A0A8H6VKR3_9PEZI</name>
<feature type="region of interest" description="Disordered" evidence="1">
    <location>
        <begin position="328"/>
        <end position="352"/>
    </location>
</feature>
<dbReference type="PANTHER" id="PTHR28079:SF1">
    <property type="entry name" value="RNA POLYMERASE I-SPECIFIC TRANSCRIPTION INITIATION FACTOR RRN5"/>
    <property type="match status" value="1"/>
</dbReference>
<evidence type="ECO:0000313" key="2">
    <source>
        <dbReference type="EMBL" id="KAF7195325.1"/>
    </source>
</evidence>
<proteinExistence type="predicted"/>
<protein>
    <submittedName>
        <fullName evidence="2">Uncharacterized protein</fullName>
    </submittedName>
</protein>
<organism evidence="2 3">
    <name type="scientific">Pseudocercospora fuligena</name>
    <dbReference type="NCBI Taxonomy" id="685502"/>
    <lineage>
        <taxon>Eukaryota</taxon>
        <taxon>Fungi</taxon>
        <taxon>Dikarya</taxon>
        <taxon>Ascomycota</taxon>
        <taxon>Pezizomycotina</taxon>
        <taxon>Dothideomycetes</taxon>
        <taxon>Dothideomycetidae</taxon>
        <taxon>Mycosphaerellales</taxon>
        <taxon>Mycosphaerellaceae</taxon>
        <taxon>Pseudocercospora</taxon>
    </lineage>
</organism>
<accession>A0A8H6VKR3</accession>
<dbReference type="AlphaFoldDB" id="A0A8H6VKR3"/>
<feature type="region of interest" description="Disordered" evidence="1">
    <location>
        <begin position="258"/>
        <end position="297"/>
    </location>
</feature>
<gene>
    <name evidence="2" type="ORF">HII31_03217</name>
</gene>
<dbReference type="GO" id="GO:0006361">
    <property type="term" value="P:transcription initiation at RNA polymerase I promoter"/>
    <property type="evidence" value="ECO:0007669"/>
    <property type="project" value="TreeGrafter"/>
</dbReference>
<dbReference type="GO" id="GO:0000182">
    <property type="term" value="F:rDNA binding"/>
    <property type="evidence" value="ECO:0007669"/>
    <property type="project" value="TreeGrafter"/>
</dbReference>
<dbReference type="EMBL" id="JABCIY010000040">
    <property type="protein sequence ID" value="KAF7195325.1"/>
    <property type="molecule type" value="Genomic_DNA"/>
</dbReference>
<feature type="compositionally biased region" description="Acidic residues" evidence="1">
    <location>
        <begin position="49"/>
        <end position="60"/>
    </location>
</feature>
<feature type="region of interest" description="Disordered" evidence="1">
    <location>
        <begin position="49"/>
        <end position="71"/>
    </location>
</feature>
<evidence type="ECO:0000256" key="1">
    <source>
        <dbReference type="SAM" id="MobiDB-lite"/>
    </source>
</evidence>
<dbReference type="GO" id="GO:0000500">
    <property type="term" value="C:RNA polymerase I upstream activating factor complex"/>
    <property type="evidence" value="ECO:0007669"/>
    <property type="project" value="InterPro"/>
</dbReference>
<dbReference type="GO" id="GO:0001181">
    <property type="term" value="F:RNA polymerase I general transcription initiation factor activity"/>
    <property type="evidence" value="ECO:0007669"/>
    <property type="project" value="TreeGrafter"/>
</dbReference>
<dbReference type="Proteomes" id="UP000660729">
    <property type="component" value="Unassembled WGS sequence"/>
</dbReference>